<reference evidence="1 2" key="1">
    <citation type="journal article" date="2016" name="Nat. Commun.">
        <title>Thousands of microbial genomes shed light on interconnected biogeochemical processes in an aquifer system.</title>
        <authorList>
            <person name="Anantharaman K."/>
            <person name="Brown C.T."/>
            <person name="Hug L.A."/>
            <person name="Sharon I."/>
            <person name="Castelle C.J."/>
            <person name="Probst A.J."/>
            <person name="Thomas B.C."/>
            <person name="Singh A."/>
            <person name="Wilkins M.J."/>
            <person name="Karaoz U."/>
            <person name="Brodie E.L."/>
            <person name="Williams K.H."/>
            <person name="Hubbard S.S."/>
            <person name="Banfield J.F."/>
        </authorList>
    </citation>
    <scope>NUCLEOTIDE SEQUENCE [LARGE SCALE GENOMIC DNA]</scope>
</reference>
<protein>
    <submittedName>
        <fullName evidence="1">Uncharacterized protein</fullName>
    </submittedName>
</protein>
<accession>A0A1F5KGN8</accession>
<comment type="caution">
    <text evidence="1">The sequence shown here is derived from an EMBL/GenBank/DDBJ whole genome shotgun (WGS) entry which is preliminary data.</text>
</comment>
<sequence>MAQQRREGYSDIFDAINKWASPHPGEYRRLRTSSGEFDRQFTLETRAAVLDIFPSVHQAIAQLREREQLVFSDNPLASYPNSPFAQLYTGSARLRKTLIEEAFARAEYFVDLPVEIADGLPQAWTEIRAIEKPQAPQLLDETVVNLSQIHDILDPLTFLRAVTGLTASHDLIQRTLAEKYQFTSSLSLGYNRNAVQFCEFTLVLLDTLAGCTPWQLKWDQAQYQARVNHTAFDFLNKQTSIARLTQPGRMWSRERLQEPEAREWMTALETGVIPSR</sequence>
<gene>
    <name evidence="1" type="ORF">A3D25_04215</name>
</gene>
<dbReference type="Proteomes" id="UP000177328">
    <property type="component" value="Unassembled WGS sequence"/>
</dbReference>
<proteinExistence type="predicted"/>
<evidence type="ECO:0000313" key="2">
    <source>
        <dbReference type="Proteomes" id="UP000177328"/>
    </source>
</evidence>
<dbReference type="EMBL" id="MFDD01000014">
    <property type="protein sequence ID" value="OGE39980.1"/>
    <property type="molecule type" value="Genomic_DNA"/>
</dbReference>
<dbReference type="AlphaFoldDB" id="A0A1F5KGN8"/>
<organism evidence="1 2">
    <name type="scientific">Candidatus Daviesbacteria bacterium RIFCSPHIGHO2_02_FULL_43_12</name>
    <dbReference type="NCBI Taxonomy" id="1797776"/>
    <lineage>
        <taxon>Bacteria</taxon>
        <taxon>Candidatus Daviesiibacteriota</taxon>
    </lineage>
</organism>
<name>A0A1F5KGN8_9BACT</name>
<evidence type="ECO:0000313" key="1">
    <source>
        <dbReference type="EMBL" id="OGE39980.1"/>
    </source>
</evidence>